<keyword evidence="6 9" id="KW-1133">Transmembrane helix</keyword>
<dbReference type="GO" id="GO:0022857">
    <property type="term" value="F:transmembrane transporter activity"/>
    <property type="evidence" value="ECO:0007669"/>
    <property type="project" value="InterPro"/>
</dbReference>
<comment type="caution">
    <text evidence="10">The sequence shown here is derived from an EMBL/GenBank/DDBJ whole genome shotgun (WGS) entry which is preliminary data.</text>
</comment>
<dbReference type="EMBL" id="VBAO01000350">
    <property type="protein sequence ID" value="TMI78695.1"/>
    <property type="molecule type" value="Genomic_DNA"/>
</dbReference>
<evidence type="ECO:0000256" key="2">
    <source>
        <dbReference type="ARBA" id="ARBA00022448"/>
    </source>
</evidence>
<keyword evidence="4 9" id="KW-0812">Transmembrane</keyword>
<protein>
    <submittedName>
        <fullName evidence="10">Branched-chain amino acid ABC transporter permease</fullName>
    </submittedName>
</protein>
<dbReference type="CDD" id="cd06582">
    <property type="entry name" value="TM_PBP1_LivH_like"/>
    <property type="match status" value="1"/>
</dbReference>
<evidence type="ECO:0000256" key="4">
    <source>
        <dbReference type="ARBA" id="ARBA00022692"/>
    </source>
</evidence>
<evidence type="ECO:0000256" key="7">
    <source>
        <dbReference type="ARBA" id="ARBA00023136"/>
    </source>
</evidence>
<dbReference type="Proteomes" id="UP000320048">
    <property type="component" value="Unassembled WGS sequence"/>
</dbReference>
<comment type="subcellular location">
    <subcellularLocation>
        <location evidence="1">Cell membrane</location>
        <topology evidence="1">Multi-pass membrane protein</topology>
    </subcellularLocation>
</comment>
<evidence type="ECO:0000256" key="9">
    <source>
        <dbReference type="SAM" id="Phobius"/>
    </source>
</evidence>
<proteinExistence type="inferred from homology"/>
<evidence type="ECO:0000256" key="5">
    <source>
        <dbReference type="ARBA" id="ARBA00022970"/>
    </source>
</evidence>
<organism evidence="10 11">
    <name type="scientific">Candidatus Segetimicrobium genomatis</name>
    <dbReference type="NCBI Taxonomy" id="2569760"/>
    <lineage>
        <taxon>Bacteria</taxon>
        <taxon>Bacillati</taxon>
        <taxon>Candidatus Sysuimicrobiota</taxon>
        <taxon>Candidatus Sysuimicrobiia</taxon>
        <taxon>Candidatus Sysuimicrobiales</taxon>
        <taxon>Candidatus Segetimicrobiaceae</taxon>
        <taxon>Candidatus Segetimicrobium</taxon>
    </lineage>
</organism>
<comment type="similarity">
    <text evidence="8">Belongs to the binding-protein-dependent transport system permease family. LivHM subfamily.</text>
</comment>
<evidence type="ECO:0000256" key="8">
    <source>
        <dbReference type="ARBA" id="ARBA00037998"/>
    </source>
</evidence>
<keyword evidence="3" id="KW-1003">Cell membrane</keyword>
<feature type="transmembrane region" description="Helical" evidence="9">
    <location>
        <begin position="185"/>
        <end position="204"/>
    </location>
</feature>
<feature type="non-terminal residue" evidence="10">
    <location>
        <position position="1"/>
    </location>
</feature>
<feature type="transmembrane region" description="Helical" evidence="9">
    <location>
        <begin position="109"/>
        <end position="128"/>
    </location>
</feature>
<gene>
    <name evidence="10" type="ORF">E6H04_11980</name>
</gene>
<dbReference type="GO" id="GO:0006865">
    <property type="term" value="P:amino acid transport"/>
    <property type="evidence" value="ECO:0007669"/>
    <property type="project" value="UniProtKB-KW"/>
</dbReference>
<name>A0A537J5C7_9BACT</name>
<evidence type="ECO:0000256" key="3">
    <source>
        <dbReference type="ARBA" id="ARBA00022475"/>
    </source>
</evidence>
<accession>A0A537J5C7</accession>
<dbReference type="InterPro" id="IPR052157">
    <property type="entry name" value="BCAA_transport_permease"/>
</dbReference>
<feature type="transmembrane region" description="Helical" evidence="9">
    <location>
        <begin position="16"/>
        <end position="40"/>
    </location>
</feature>
<dbReference type="GO" id="GO:0005886">
    <property type="term" value="C:plasma membrane"/>
    <property type="evidence" value="ECO:0007669"/>
    <property type="project" value="UniProtKB-SubCell"/>
</dbReference>
<keyword evidence="7 9" id="KW-0472">Membrane</keyword>
<dbReference type="AlphaFoldDB" id="A0A537J5C7"/>
<keyword evidence="5" id="KW-0029">Amino-acid transport</keyword>
<dbReference type="Pfam" id="PF02653">
    <property type="entry name" value="BPD_transp_2"/>
    <property type="match status" value="1"/>
</dbReference>
<reference evidence="10 11" key="1">
    <citation type="journal article" date="2019" name="Nat. Microbiol.">
        <title>Mediterranean grassland soil C-N compound turnover is dependent on rainfall and depth, and is mediated by genomically divergent microorganisms.</title>
        <authorList>
            <person name="Diamond S."/>
            <person name="Andeer P.F."/>
            <person name="Li Z."/>
            <person name="Crits-Christoph A."/>
            <person name="Burstein D."/>
            <person name="Anantharaman K."/>
            <person name="Lane K.R."/>
            <person name="Thomas B.C."/>
            <person name="Pan C."/>
            <person name="Northen T.R."/>
            <person name="Banfield J.F."/>
        </authorList>
    </citation>
    <scope>NUCLEOTIDE SEQUENCE [LARGE SCALE GENOMIC DNA]</scope>
    <source>
        <strain evidence="10">NP_7</strain>
    </source>
</reference>
<evidence type="ECO:0000313" key="11">
    <source>
        <dbReference type="Proteomes" id="UP000320048"/>
    </source>
</evidence>
<sequence>RLFLRQVYGRPEAIQLLVTFALFLILDDLMKLIFGTQPLIVSRPYSLLGQFSLGRVTYPWYDVLLIAASVALGGLLVWVVRGTRFGKLIVSVITDREISMAIGIDVGRMYLVSFTVGALCAAVGGALIAPTIAVVPGVAVDVVVLSFAVIAIGGMGSLEGAAVGALIVGLVRAVAIQLFPELELVMIYLIMVLVLMAKPAGLWGEAEVRRI</sequence>
<dbReference type="InterPro" id="IPR001851">
    <property type="entry name" value="ABC_transp_permease"/>
</dbReference>
<dbReference type="PANTHER" id="PTHR11795:SF442">
    <property type="entry name" value="ABC TRANSPORTER ATP-BINDING PROTEIN"/>
    <property type="match status" value="1"/>
</dbReference>
<dbReference type="PANTHER" id="PTHR11795">
    <property type="entry name" value="BRANCHED-CHAIN AMINO ACID TRANSPORT SYSTEM PERMEASE PROTEIN LIVH"/>
    <property type="match status" value="1"/>
</dbReference>
<keyword evidence="2" id="KW-0813">Transport</keyword>
<evidence type="ECO:0000256" key="1">
    <source>
        <dbReference type="ARBA" id="ARBA00004651"/>
    </source>
</evidence>
<feature type="transmembrane region" description="Helical" evidence="9">
    <location>
        <begin position="60"/>
        <end position="80"/>
    </location>
</feature>
<evidence type="ECO:0000256" key="6">
    <source>
        <dbReference type="ARBA" id="ARBA00022989"/>
    </source>
</evidence>
<evidence type="ECO:0000313" key="10">
    <source>
        <dbReference type="EMBL" id="TMI78695.1"/>
    </source>
</evidence>